<dbReference type="GO" id="GO:0003755">
    <property type="term" value="F:peptidyl-prolyl cis-trans isomerase activity"/>
    <property type="evidence" value="ECO:0007669"/>
    <property type="project" value="UniProtKB-EC"/>
</dbReference>
<evidence type="ECO:0000256" key="3">
    <source>
        <dbReference type="ARBA" id="ARBA00022475"/>
    </source>
</evidence>
<dbReference type="InterPro" id="IPR023059">
    <property type="entry name" value="Foldase_PrsA"/>
</dbReference>
<proteinExistence type="inferred from homology"/>
<keyword evidence="6" id="KW-0449">Lipoprotein</keyword>
<dbReference type="InterPro" id="IPR027304">
    <property type="entry name" value="Trigger_fact/SurA_dom_sf"/>
</dbReference>
<evidence type="ECO:0000256" key="4">
    <source>
        <dbReference type="ARBA" id="ARBA00023136"/>
    </source>
</evidence>
<sequence length="312" mass="34257">MKLSPTNLALGAAVGALIVGGSWYFTANRGNVLATVDNTPITRSVFLKQLENTGGSPTLLQLVSDQLIRDGAKKYNITSSQRDLDNALSQLKQSQGITSDAQLNALLAQQHMTQKDLHNLLETQVLVQKIGEKDVKITNAEIKDYYDKNKDQFATPESVTASHILVKTEDEAKKVEQRLKNGEDFAKVAKEVSIDPGSKDKGGDLGTFTKGQMVPEFEKVAFSLKPDQISDPVKTQYGWHIIKVTAHTQPKTPTLDEVKKKIIDTLKQQKAVPPVQVIANLAKIFNVNINDPKYSVVLTQIQNAQPTISNGQ</sequence>
<gene>
    <name evidence="7" type="primary">prsA</name>
    <name evidence="10" type="ORF">LSG31_09245</name>
</gene>
<comment type="function">
    <text evidence="7">Plays a major role in protein secretion by helping the post-translocational extracellular folding of several secreted proteins.</text>
</comment>
<evidence type="ECO:0000313" key="10">
    <source>
        <dbReference type="EMBL" id="UOF92324.1"/>
    </source>
</evidence>
<organism evidence="10 11">
    <name type="scientific">Fodinisporobacter ferrooxydans</name>
    <dbReference type="NCBI Taxonomy" id="2901836"/>
    <lineage>
        <taxon>Bacteria</taxon>
        <taxon>Bacillati</taxon>
        <taxon>Bacillota</taxon>
        <taxon>Bacilli</taxon>
        <taxon>Bacillales</taxon>
        <taxon>Alicyclobacillaceae</taxon>
        <taxon>Fodinisporobacter</taxon>
    </lineage>
</organism>
<keyword evidence="4 7" id="KW-0472">Membrane</keyword>
<dbReference type="PANTHER" id="PTHR47245:SF2">
    <property type="entry name" value="PEPTIDYL-PROLYL CIS-TRANS ISOMERASE HP_0175-RELATED"/>
    <property type="match status" value="1"/>
</dbReference>
<evidence type="ECO:0000256" key="7">
    <source>
        <dbReference type="HAMAP-Rule" id="MF_01145"/>
    </source>
</evidence>
<dbReference type="PROSITE" id="PS50198">
    <property type="entry name" value="PPIC_PPIASE_2"/>
    <property type="match status" value="1"/>
</dbReference>
<dbReference type="HAMAP" id="MF_01145">
    <property type="entry name" value="Foldase_PrsA"/>
    <property type="match status" value="1"/>
</dbReference>
<dbReference type="SUPFAM" id="SSF109998">
    <property type="entry name" value="Triger factor/SurA peptide-binding domain-like"/>
    <property type="match status" value="1"/>
</dbReference>
<keyword evidence="3 7" id="KW-1003">Cell membrane</keyword>
<comment type="similarity">
    <text evidence="2 7">Belongs to the PrsA family.</text>
</comment>
<dbReference type="SUPFAM" id="SSF54534">
    <property type="entry name" value="FKBP-like"/>
    <property type="match status" value="1"/>
</dbReference>
<keyword evidence="7 8" id="KW-0413">Isomerase</keyword>
<keyword evidence="7 8" id="KW-0697">Rotamase</keyword>
<name>A0ABY4CPY1_9BACL</name>
<keyword evidence="11" id="KW-1185">Reference proteome</keyword>
<keyword evidence="5" id="KW-0564">Palmitate</keyword>
<reference evidence="10" key="1">
    <citation type="submission" date="2021-12" db="EMBL/GenBank/DDBJ databases">
        <title>Alicyclobacillaceae gen. nov., sp. nov., isolated from chalcocite enrichment system.</title>
        <authorList>
            <person name="Jiang Z."/>
        </authorList>
    </citation>
    <scope>NUCLEOTIDE SEQUENCE</scope>
    <source>
        <strain evidence="10">MYW30-H2</strain>
    </source>
</reference>
<protein>
    <recommendedName>
        <fullName evidence="7">Foldase protein PrsA</fullName>
        <ecNumber evidence="7">5.2.1.8</ecNumber>
    </recommendedName>
</protein>
<comment type="subcellular location">
    <subcellularLocation>
        <location evidence="1">Cell membrane</location>
        <topology evidence="1">Lipid-anchor</topology>
    </subcellularLocation>
</comment>
<keyword evidence="7" id="KW-0732">Signal</keyword>
<comment type="catalytic activity">
    <reaction evidence="7">
        <text>[protein]-peptidylproline (omega=180) = [protein]-peptidylproline (omega=0)</text>
        <dbReference type="Rhea" id="RHEA:16237"/>
        <dbReference type="Rhea" id="RHEA-COMP:10747"/>
        <dbReference type="Rhea" id="RHEA-COMP:10748"/>
        <dbReference type="ChEBI" id="CHEBI:83833"/>
        <dbReference type="ChEBI" id="CHEBI:83834"/>
        <dbReference type="EC" id="5.2.1.8"/>
    </reaction>
</comment>
<dbReference type="Gene3D" id="1.10.4030.10">
    <property type="entry name" value="Porin chaperone SurA, peptide-binding domain"/>
    <property type="match status" value="1"/>
</dbReference>
<dbReference type="Pfam" id="PF13624">
    <property type="entry name" value="SurA_N_3"/>
    <property type="match status" value="1"/>
</dbReference>
<dbReference type="RefSeq" id="WP_347438999.1">
    <property type="nucleotide sequence ID" value="NZ_CP089291.1"/>
</dbReference>
<feature type="domain" description="PpiC" evidence="9">
    <location>
        <begin position="156"/>
        <end position="246"/>
    </location>
</feature>
<evidence type="ECO:0000256" key="2">
    <source>
        <dbReference type="ARBA" id="ARBA00006071"/>
    </source>
</evidence>
<evidence type="ECO:0000313" key="11">
    <source>
        <dbReference type="Proteomes" id="UP000830167"/>
    </source>
</evidence>
<evidence type="ECO:0000256" key="5">
    <source>
        <dbReference type="ARBA" id="ARBA00023139"/>
    </source>
</evidence>
<evidence type="ECO:0000256" key="1">
    <source>
        <dbReference type="ARBA" id="ARBA00004193"/>
    </source>
</evidence>
<evidence type="ECO:0000259" key="9">
    <source>
        <dbReference type="PROSITE" id="PS50198"/>
    </source>
</evidence>
<dbReference type="InterPro" id="IPR046357">
    <property type="entry name" value="PPIase_dom_sf"/>
</dbReference>
<dbReference type="Pfam" id="PF13145">
    <property type="entry name" value="Rotamase_2"/>
    <property type="match status" value="1"/>
</dbReference>
<dbReference type="EC" id="5.2.1.8" evidence="7"/>
<dbReference type="Gene3D" id="3.10.50.40">
    <property type="match status" value="1"/>
</dbReference>
<evidence type="ECO:0000256" key="8">
    <source>
        <dbReference type="PROSITE-ProRule" id="PRU00278"/>
    </source>
</evidence>
<evidence type="ECO:0000256" key="6">
    <source>
        <dbReference type="ARBA" id="ARBA00023288"/>
    </source>
</evidence>
<accession>A0ABY4CPY1</accession>
<dbReference type="InterPro" id="IPR050245">
    <property type="entry name" value="PrsA_foldase"/>
</dbReference>
<dbReference type="Proteomes" id="UP000830167">
    <property type="component" value="Chromosome"/>
</dbReference>
<dbReference type="InterPro" id="IPR000297">
    <property type="entry name" value="PPIase_PpiC"/>
</dbReference>
<dbReference type="InterPro" id="IPR023058">
    <property type="entry name" value="PPIase_PpiC_CS"/>
</dbReference>
<dbReference type="PANTHER" id="PTHR47245">
    <property type="entry name" value="PEPTIDYLPROLYL ISOMERASE"/>
    <property type="match status" value="1"/>
</dbReference>
<dbReference type="EMBL" id="CP089291">
    <property type="protein sequence ID" value="UOF92324.1"/>
    <property type="molecule type" value="Genomic_DNA"/>
</dbReference>
<dbReference type="PROSITE" id="PS01096">
    <property type="entry name" value="PPIC_PPIASE_1"/>
    <property type="match status" value="1"/>
</dbReference>